<dbReference type="PIRSF" id="PIRSF006078">
    <property type="entry name" value="GlxK"/>
    <property type="match status" value="1"/>
</dbReference>
<evidence type="ECO:0000256" key="3">
    <source>
        <dbReference type="ARBA" id="ARBA00022777"/>
    </source>
</evidence>
<dbReference type="Pfam" id="PF02595">
    <property type="entry name" value="Gly_kinase"/>
    <property type="match status" value="1"/>
</dbReference>
<dbReference type="PANTHER" id="PTHR21599">
    <property type="entry name" value="GLYCERATE KINASE"/>
    <property type="match status" value="1"/>
</dbReference>
<dbReference type="InterPro" id="IPR036129">
    <property type="entry name" value="Glycerate_kinase_sf"/>
</dbReference>
<dbReference type="GO" id="GO:0016301">
    <property type="term" value="F:kinase activity"/>
    <property type="evidence" value="ECO:0007669"/>
    <property type="project" value="UniProtKB-KW"/>
</dbReference>
<dbReference type="RefSeq" id="WP_198617153.1">
    <property type="nucleotide sequence ID" value="NZ_JABANU010000003.1"/>
</dbReference>
<dbReference type="NCBIfam" id="TIGR00045">
    <property type="entry name" value="glycerate kinase"/>
    <property type="match status" value="1"/>
</dbReference>
<comment type="similarity">
    <text evidence="1 4">Belongs to the glycerate kinase type-1 family.</text>
</comment>
<comment type="caution">
    <text evidence="5">The sequence shown here is derived from an EMBL/GenBank/DDBJ whole genome shotgun (WGS) entry which is preliminary data.</text>
</comment>
<name>A0ABS0T6J4_9STAP</name>
<evidence type="ECO:0000256" key="2">
    <source>
        <dbReference type="ARBA" id="ARBA00022679"/>
    </source>
</evidence>
<proteinExistence type="inferred from homology"/>
<keyword evidence="2 4" id="KW-0808">Transferase</keyword>
<keyword evidence="3 4" id="KW-0418">Kinase</keyword>
<dbReference type="InterPro" id="IPR004381">
    <property type="entry name" value="Glycerate_kinase"/>
</dbReference>
<keyword evidence="6" id="KW-1185">Reference proteome</keyword>
<protein>
    <submittedName>
        <fullName evidence="5">Glycerate kinase</fullName>
    </submittedName>
</protein>
<reference evidence="5 6" key="1">
    <citation type="submission" date="2020-04" db="EMBL/GenBank/DDBJ databases">
        <title>Staphylococcus species from domestic dog.</title>
        <authorList>
            <person name="Paterson G.K."/>
        </authorList>
    </citation>
    <scope>NUCLEOTIDE SEQUENCE [LARGE SCALE GENOMIC DNA]</scope>
    <source>
        <strain evidence="5 6">H16/1A</strain>
    </source>
</reference>
<evidence type="ECO:0000256" key="1">
    <source>
        <dbReference type="ARBA" id="ARBA00006284"/>
    </source>
</evidence>
<dbReference type="SUPFAM" id="SSF110738">
    <property type="entry name" value="Glycerate kinase I"/>
    <property type="match status" value="1"/>
</dbReference>
<dbReference type="EMBL" id="JABANU010000003">
    <property type="protein sequence ID" value="MBI5974366.1"/>
    <property type="molecule type" value="Genomic_DNA"/>
</dbReference>
<evidence type="ECO:0000313" key="5">
    <source>
        <dbReference type="EMBL" id="MBI5974366.1"/>
    </source>
</evidence>
<sequence length="379" mass="40498">MKHIVIAPDSFKESMTAMEAATAIEKGWYRVFGDTVTYTKLPMADGGEGTFRALHDALLGNIHTHIVTGPLGDPVHAQYSFVEESQTAIIEMAEASGLHLISLESRNPLRTTTYGTGELVKHVLDRGAKHIILGIGGSATNDGGIGFLQALGAQILDKDGRAIPYGGQYLKDIVSIDFSTLDTRLEAISIEVACDVENPLIGLNGATHVYGPQKGATPEMIDVLEAGMVHYHTVLAHTIGRNLAHIPGSGAAGGLGTALLVFPHVVLKRGIEIVLEKTRFNYYVQSSDLVITGEGSIDGQTIYGKTPIGVAKAAKVYQKPVIAIAGVLREGFEQVEAHGIDAVFSVSKGPTTLKEALKDGKVDLERLAYQIAKFYKVTK</sequence>
<gene>
    <name evidence="5" type="ORF">HHH54_01985</name>
</gene>
<organism evidence="5 6">
    <name type="scientific">Staphylococcus canis</name>
    <dbReference type="NCBI Taxonomy" id="2724942"/>
    <lineage>
        <taxon>Bacteria</taxon>
        <taxon>Bacillati</taxon>
        <taxon>Bacillota</taxon>
        <taxon>Bacilli</taxon>
        <taxon>Bacillales</taxon>
        <taxon>Staphylococcaceae</taxon>
        <taxon>Staphylococcus</taxon>
    </lineage>
</organism>
<dbReference type="InterPro" id="IPR018193">
    <property type="entry name" value="Glyc_kinase_flavodox-like_fold"/>
</dbReference>
<evidence type="ECO:0000256" key="4">
    <source>
        <dbReference type="PIRNR" id="PIRNR006078"/>
    </source>
</evidence>
<dbReference type="Gene3D" id="3.90.1510.10">
    <property type="entry name" value="Glycerate kinase, domain 2"/>
    <property type="match status" value="1"/>
</dbReference>
<dbReference type="InterPro" id="IPR018197">
    <property type="entry name" value="Glycerate_kinase_RE-like"/>
</dbReference>
<evidence type="ECO:0000313" key="6">
    <source>
        <dbReference type="Proteomes" id="UP000751852"/>
    </source>
</evidence>
<dbReference type="Proteomes" id="UP000751852">
    <property type="component" value="Unassembled WGS sequence"/>
</dbReference>
<accession>A0ABS0T6J4</accession>
<dbReference type="PANTHER" id="PTHR21599:SF0">
    <property type="entry name" value="GLYCERATE KINASE"/>
    <property type="match status" value="1"/>
</dbReference>
<dbReference type="Gene3D" id="3.40.50.10350">
    <property type="entry name" value="Glycerate kinase, domain 1"/>
    <property type="match status" value="1"/>
</dbReference>